<feature type="compositionally biased region" description="Gly residues" evidence="1">
    <location>
        <begin position="284"/>
        <end position="293"/>
    </location>
</feature>
<dbReference type="RefSeq" id="WP_206822543.1">
    <property type="nucleotide sequence ID" value="NZ_JAEMWU010000001.1"/>
</dbReference>
<evidence type="ECO:0000256" key="1">
    <source>
        <dbReference type="SAM" id="MobiDB-lite"/>
    </source>
</evidence>
<dbReference type="EMBL" id="JAEMWU010000001">
    <property type="protein sequence ID" value="MBN8204644.1"/>
    <property type="molecule type" value="Genomic_DNA"/>
</dbReference>
<dbReference type="Proteomes" id="UP000664385">
    <property type="component" value="Unassembled WGS sequence"/>
</dbReference>
<protein>
    <submittedName>
        <fullName evidence="2">Uncharacterized protein</fullName>
    </submittedName>
</protein>
<dbReference type="AlphaFoldDB" id="A0A939DTF1"/>
<feature type="compositionally biased region" description="Low complexity" evidence="1">
    <location>
        <begin position="211"/>
        <end position="236"/>
    </location>
</feature>
<evidence type="ECO:0000313" key="3">
    <source>
        <dbReference type="Proteomes" id="UP000664385"/>
    </source>
</evidence>
<gene>
    <name evidence="2" type="ORF">JF543_01575</name>
</gene>
<proteinExistence type="predicted"/>
<feature type="compositionally biased region" description="Polar residues" evidence="1">
    <location>
        <begin position="250"/>
        <end position="260"/>
    </location>
</feature>
<evidence type="ECO:0000313" key="2">
    <source>
        <dbReference type="EMBL" id="MBN8204644.1"/>
    </source>
</evidence>
<comment type="caution">
    <text evidence="2">The sequence shown here is derived from an EMBL/GenBank/DDBJ whole genome shotgun (WGS) entry which is preliminary data.</text>
</comment>
<sequence>MSVEASRRRVPAAIRWGGLAVLAWAALTVLVGGGDAHADDDDSTPLSGLSSLVTGAVTEVVDPVVAKAAEAVVAVTEPVVESAQQVVTKTAKTVASVPVVGSTASDALGTVGQTVSSTTDAVADVVSDAPVSSVVRPVTDTVREVPVVGEVLDGLGATDLLDDSAGAVDGVVDNLAPVVDGTVPPVVDALDPQHPTGPTPDVGEPALPTGPDAVLPDDTTADATADATPAITLPTTDTHRTPWPGGANPRGSSSDATTTAAGIEHPKQTSAPPPGLVPASATAGPGGSAGGGHAAVHPSVSHLHDSGVSAGPPADSALPPAPVGDTDVSPD</sequence>
<accession>A0A939DTF1</accession>
<feature type="region of interest" description="Disordered" evidence="1">
    <location>
        <begin position="183"/>
        <end position="331"/>
    </location>
</feature>
<name>A0A939DTF1_9MICO</name>
<organism evidence="2 3">
    <name type="scientific">Microbacterium esteraromaticum</name>
    <dbReference type="NCBI Taxonomy" id="57043"/>
    <lineage>
        <taxon>Bacteria</taxon>
        <taxon>Bacillati</taxon>
        <taxon>Actinomycetota</taxon>
        <taxon>Actinomycetes</taxon>
        <taxon>Micrococcales</taxon>
        <taxon>Microbacteriaceae</taxon>
        <taxon>Microbacterium</taxon>
    </lineage>
</organism>
<reference evidence="2" key="1">
    <citation type="submission" date="2020-12" db="EMBL/GenBank/DDBJ databases">
        <title>PHA producing bacteria isolated from mangrove.</title>
        <authorList>
            <person name="Zheng W."/>
            <person name="Yu S."/>
            <person name="Huang Y."/>
        </authorList>
    </citation>
    <scope>NUCLEOTIDE SEQUENCE</scope>
    <source>
        <strain evidence="2">GN8-5</strain>
    </source>
</reference>